<evidence type="ECO:0000256" key="1">
    <source>
        <dbReference type="SAM" id="Phobius"/>
    </source>
</evidence>
<accession>A0A7L9U9P4</accession>
<keyword evidence="1" id="KW-0812">Transmembrane</keyword>
<evidence type="ECO:0000313" key="3">
    <source>
        <dbReference type="Proteomes" id="UP000593875"/>
    </source>
</evidence>
<name>A0A7L9U9P4_9BURK</name>
<keyword evidence="1" id="KW-1133">Transmembrane helix</keyword>
<sequence length="45" mass="4842">MDLLDNLPLAFIDFIQAATGSSPYEHALVWSLVAVICILVVIAVV</sequence>
<feature type="transmembrane region" description="Helical" evidence="1">
    <location>
        <begin position="27"/>
        <end position="44"/>
    </location>
</feature>
<evidence type="ECO:0000313" key="2">
    <source>
        <dbReference type="EMBL" id="QOL51773.1"/>
    </source>
</evidence>
<dbReference type="AlphaFoldDB" id="A0A7L9U9P4"/>
<reference evidence="2 3" key="1">
    <citation type="submission" date="2020-10" db="EMBL/GenBank/DDBJ databases">
        <title>Genome sequencing of Massilia sp. LPB0304.</title>
        <authorList>
            <person name="Kim J."/>
        </authorList>
    </citation>
    <scope>NUCLEOTIDE SEQUENCE [LARGE SCALE GENOMIC DNA]</scope>
    <source>
        <strain evidence="2 3">LPB0304</strain>
    </source>
</reference>
<dbReference type="Proteomes" id="UP000593875">
    <property type="component" value="Chromosome"/>
</dbReference>
<dbReference type="KEGG" id="mlir:LPB04_11280"/>
<gene>
    <name evidence="2" type="ORF">LPB04_11280</name>
</gene>
<protein>
    <submittedName>
        <fullName evidence="2">Uncharacterized protein</fullName>
    </submittedName>
</protein>
<proteinExistence type="predicted"/>
<dbReference type="RefSeq" id="WP_193688746.1">
    <property type="nucleotide sequence ID" value="NZ_CP062941.1"/>
</dbReference>
<organism evidence="2 3">
    <name type="scientific">Massilia litorea</name>
    <dbReference type="NCBI Taxonomy" id="2769491"/>
    <lineage>
        <taxon>Bacteria</taxon>
        <taxon>Pseudomonadati</taxon>
        <taxon>Pseudomonadota</taxon>
        <taxon>Betaproteobacteria</taxon>
        <taxon>Burkholderiales</taxon>
        <taxon>Oxalobacteraceae</taxon>
        <taxon>Telluria group</taxon>
        <taxon>Massilia</taxon>
    </lineage>
</organism>
<dbReference type="EMBL" id="CP062941">
    <property type="protein sequence ID" value="QOL51773.1"/>
    <property type="molecule type" value="Genomic_DNA"/>
</dbReference>
<keyword evidence="3" id="KW-1185">Reference proteome</keyword>
<keyword evidence="1" id="KW-0472">Membrane</keyword>